<evidence type="ECO:0000256" key="2">
    <source>
        <dbReference type="ARBA" id="ARBA00023125"/>
    </source>
</evidence>
<dbReference type="InterPro" id="IPR036388">
    <property type="entry name" value="WH-like_DNA-bd_sf"/>
</dbReference>
<dbReference type="Pfam" id="PF00196">
    <property type="entry name" value="GerE"/>
    <property type="match status" value="1"/>
</dbReference>
<dbReference type="PANTHER" id="PTHR44688">
    <property type="entry name" value="DNA-BINDING TRANSCRIPTIONAL ACTIVATOR DEVR_DOSR"/>
    <property type="match status" value="1"/>
</dbReference>
<evidence type="ECO:0000256" key="3">
    <source>
        <dbReference type="ARBA" id="ARBA00023163"/>
    </source>
</evidence>
<dbReference type="RefSeq" id="WP_076220896.1">
    <property type="nucleotide sequence ID" value="NZ_MPVP01000587.1"/>
</dbReference>
<dbReference type="EMBL" id="MPVP01000587">
    <property type="protein sequence ID" value="OMC98123.1"/>
    <property type="molecule type" value="Genomic_DNA"/>
</dbReference>
<gene>
    <name evidence="5" type="ORF">BSO21_33200</name>
</gene>
<dbReference type="PROSITE" id="PS50043">
    <property type="entry name" value="HTH_LUXR_2"/>
    <property type="match status" value="1"/>
</dbReference>
<evidence type="ECO:0000313" key="6">
    <source>
        <dbReference type="Proteomes" id="UP000187158"/>
    </source>
</evidence>
<evidence type="ECO:0000313" key="5">
    <source>
        <dbReference type="EMBL" id="OMC98123.1"/>
    </source>
</evidence>
<feature type="domain" description="HTH luxR-type" evidence="4">
    <location>
        <begin position="8"/>
        <end position="71"/>
    </location>
</feature>
<dbReference type="SMART" id="SM00421">
    <property type="entry name" value="HTH_LUXR"/>
    <property type="match status" value="1"/>
</dbReference>
<dbReference type="Proteomes" id="UP000187158">
    <property type="component" value="Unassembled WGS sequence"/>
</dbReference>
<accession>A0ABX3GCH4</accession>
<reference evidence="5 6" key="1">
    <citation type="submission" date="2016-11" db="EMBL/GenBank/DDBJ databases">
        <title>Paenibacillus species isolates.</title>
        <authorList>
            <person name="Beno S.M."/>
        </authorList>
    </citation>
    <scope>NUCLEOTIDE SEQUENCE [LARGE SCALE GENOMIC DNA]</scope>
    <source>
        <strain evidence="5 6">FSL H7-0433</strain>
    </source>
</reference>
<comment type="caution">
    <text evidence="5">The sequence shown here is derived from an EMBL/GenBank/DDBJ whole genome shotgun (WGS) entry which is preliminary data.</text>
</comment>
<keyword evidence="6" id="KW-1185">Reference proteome</keyword>
<dbReference type="Gene3D" id="1.10.10.10">
    <property type="entry name" value="Winged helix-like DNA-binding domain superfamily/Winged helix DNA-binding domain"/>
    <property type="match status" value="1"/>
</dbReference>
<keyword evidence="1" id="KW-0805">Transcription regulation</keyword>
<keyword evidence="3" id="KW-0804">Transcription</keyword>
<organism evidence="5 6">
    <name type="scientific">Paenibacillus odorifer</name>
    <dbReference type="NCBI Taxonomy" id="189426"/>
    <lineage>
        <taxon>Bacteria</taxon>
        <taxon>Bacillati</taxon>
        <taxon>Bacillota</taxon>
        <taxon>Bacilli</taxon>
        <taxon>Bacillales</taxon>
        <taxon>Paenibacillaceae</taxon>
        <taxon>Paenibacillus</taxon>
    </lineage>
</organism>
<name>A0ABX3GCH4_9BACL</name>
<sequence length="71" mass="8369">MRKQDLEARFQEYRLTAREREVAHLWLSEKGALHISGELGISEGTVRNIVKNIYTKLRVNERKQFVKKLAD</sequence>
<proteinExistence type="predicted"/>
<evidence type="ECO:0000256" key="1">
    <source>
        <dbReference type="ARBA" id="ARBA00023015"/>
    </source>
</evidence>
<dbReference type="InterPro" id="IPR000792">
    <property type="entry name" value="Tscrpt_reg_LuxR_C"/>
</dbReference>
<dbReference type="SUPFAM" id="SSF46894">
    <property type="entry name" value="C-terminal effector domain of the bipartite response regulators"/>
    <property type="match status" value="1"/>
</dbReference>
<protein>
    <recommendedName>
        <fullName evidence="4">HTH luxR-type domain-containing protein</fullName>
    </recommendedName>
</protein>
<dbReference type="InterPro" id="IPR016032">
    <property type="entry name" value="Sig_transdc_resp-reg_C-effctor"/>
</dbReference>
<dbReference type="PANTHER" id="PTHR44688:SF16">
    <property type="entry name" value="DNA-BINDING TRANSCRIPTIONAL ACTIVATOR DEVR_DOSR"/>
    <property type="match status" value="1"/>
</dbReference>
<evidence type="ECO:0000259" key="4">
    <source>
        <dbReference type="PROSITE" id="PS50043"/>
    </source>
</evidence>
<keyword evidence="2" id="KW-0238">DNA-binding</keyword>